<proteinExistence type="predicted"/>
<dbReference type="Proteomes" id="UP000887580">
    <property type="component" value="Unplaced"/>
</dbReference>
<dbReference type="WBParaSite" id="PS1159_v2.g637.t1">
    <property type="protein sequence ID" value="PS1159_v2.g637.t1"/>
    <property type="gene ID" value="PS1159_v2.g637"/>
</dbReference>
<sequence>MWYKLSLLLFLIFCCCNVTSKNLRKSLNQKFDGYGTLEDSLYPNAAPNVNEARGDVYVPDDDGTVAEKHPIVVDAQHNNDDEEYGLQSKEHDLMDDSYSGRKKPSEMEKPNEYMINKHLKDILAEIQYNEYGNIETPAKKNDNKLGKQKH</sequence>
<protein>
    <submittedName>
        <fullName evidence="2">Uncharacterized protein</fullName>
    </submittedName>
</protein>
<accession>A0AC35GKU9</accession>
<reference evidence="2" key="1">
    <citation type="submission" date="2022-11" db="UniProtKB">
        <authorList>
            <consortium name="WormBaseParasite"/>
        </authorList>
    </citation>
    <scope>IDENTIFICATION</scope>
</reference>
<name>A0AC35GKU9_9BILA</name>
<evidence type="ECO:0000313" key="2">
    <source>
        <dbReference type="WBParaSite" id="PS1159_v2.g637.t1"/>
    </source>
</evidence>
<evidence type="ECO:0000313" key="1">
    <source>
        <dbReference type="Proteomes" id="UP000887580"/>
    </source>
</evidence>
<organism evidence="1 2">
    <name type="scientific">Panagrolaimus sp. PS1159</name>
    <dbReference type="NCBI Taxonomy" id="55785"/>
    <lineage>
        <taxon>Eukaryota</taxon>
        <taxon>Metazoa</taxon>
        <taxon>Ecdysozoa</taxon>
        <taxon>Nematoda</taxon>
        <taxon>Chromadorea</taxon>
        <taxon>Rhabditida</taxon>
        <taxon>Tylenchina</taxon>
        <taxon>Panagrolaimomorpha</taxon>
        <taxon>Panagrolaimoidea</taxon>
        <taxon>Panagrolaimidae</taxon>
        <taxon>Panagrolaimus</taxon>
    </lineage>
</organism>